<dbReference type="Gene3D" id="1.10.10.60">
    <property type="entry name" value="Homeodomain-like"/>
    <property type="match status" value="2"/>
</dbReference>
<dbReference type="InterPro" id="IPR018060">
    <property type="entry name" value="HTH_AraC"/>
</dbReference>
<dbReference type="InterPro" id="IPR013096">
    <property type="entry name" value="Cupin_2"/>
</dbReference>
<dbReference type="Gene3D" id="2.60.120.10">
    <property type="entry name" value="Jelly Rolls"/>
    <property type="match status" value="1"/>
</dbReference>
<dbReference type="EMBL" id="JAGGLV010000003">
    <property type="protein sequence ID" value="MBP2111347.1"/>
    <property type="molecule type" value="Genomic_DNA"/>
</dbReference>
<reference evidence="5 6" key="1">
    <citation type="submission" date="2021-03" db="EMBL/GenBank/DDBJ databases">
        <title>Genomic Encyclopedia of Type Strains, Phase IV (KMG-IV): sequencing the most valuable type-strain genomes for metagenomic binning, comparative biology and taxonomic classification.</title>
        <authorList>
            <person name="Goeker M."/>
        </authorList>
    </citation>
    <scope>NUCLEOTIDE SEQUENCE [LARGE SCALE GENOMIC DNA]</scope>
    <source>
        <strain evidence="5 6">DSM 101953</strain>
    </source>
</reference>
<dbReference type="PANTHER" id="PTHR43280">
    <property type="entry name" value="ARAC-FAMILY TRANSCRIPTIONAL REGULATOR"/>
    <property type="match status" value="1"/>
</dbReference>
<dbReference type="InterPro" id="IPR011051">
    <property type="entry name" value="RmlC_Cupin_sf"/>
</dbReference>
<feature type="domain" description="HTH araC/xylS-type" evidence="4">
    <location>
        <begin position="193"/>
        <end position="291"/>
    </location>
</feature>
<accession>A0ABS4NMP9</accession>
<protein>
    <submittedName>
        <fullName evidence="5">AraC-like DNA-binding protein</fullName>
    </submittedName>
</protein>
<evidence type="ECO:0000313" key="5">
    <source>
        <dbReference type="EMBL" id="MBP2111347.1"/>
    </source>
</evidence>
<dbReference type="CDD" id="cd02209">
    <property type="entry name" value="cupin_XRE_C"/>
    <property type="match status" value="1"/>
</dbReference>
<evidence type="ECO:0000313" key="6">
    <source>
        <dbReference type="Proteomes" id="UP000773462"/>
    </source>
</evidence>
<dbReference type="PANTHER" id="PTHR43280:SF2">
    <property type="entry name" value="HTH-TYPE TRANSCRIPTIONAL REGULATOR EXSA"/>
    <property type="match status" value="1"/>
</dbReference>
<dbReference type="Pfam" id="PF07883">
    <property type="entry name" value="Cupin_2"/>
    <property type="match status" value="1"/>
</dbReference>
<dbReference type="Proteomes" id="UP000773462">
    <property type="component" value="Unassembled WGS sequence"/>
</dbReference>
<dbReference type="SMART" id="SM00342">
    <property type="entry name" value="HTH_ARAC"/>
    <property type="match status" value="1"/>
</dbReference>
<comment type="caution">
    <text evidence="5">The sequence shown here is derived from an EMBL/GenBank/DDBJ whole genome shotgun (WGS) entry which is preliminary data.</text>
</comment>
<keyword evidence="3" id="KW-0804">Transcription</keyword>
<keyword evidence="6" id="KW-1185">Reference proteome</keyword>
<evidence type="ECO:0000256" key="3">
    <source>
        <dbReference type="ARBA" id="ARBA00023163"/>
    </source>
</evidence>
<organism evidence="5 6">
    <name type="scientific">Paenibacillus silagei</name>
    <dbReference type="NCBI Taxonomy" id="1670801"/>
    <lineage>
        <taxon>Bacteria</taxon>
        <taxon>Bacillati</taxon>
        <taxon>Bacillota</taxon>
        <taxon>Bacilli</taxon>
        <taxon>Bacillales</taxon>
        <taxon>Paenibacillaceae</taxon>
        <taxon>Paenibacillus</taxon>
    </lineage>
</organism>
<keyword evidence="1" id="KW-0805">Transcription regulation</keyword>
<dbReference type="InterPro" id="IPR009057">
    <property type="entry name" value="Homeodomain-like_sf"/>
</dbReference>
<proteinExistence type="predicted"/>
<evidence type="ECO:0000256" key="1">
    <source>
        <dbReference type="ARBA" id="ARBA00023015"/>
    </source>
</evidence>
<evidence type="ECO:0000259" key="4">
    <source>
        <dbReference type="PROSITE" id="PS01124"/>
    </source>
</evidence>
<dbReference type="InterPro" id="IPR020449">
    <property type="entry name" value="Tscrpt_reg_AraC-type_HTH"/>
</dbReference>
<dbReference type="InterPro" id="IPR014710">
    <property type="entry name" value="RmlC-like_jellyroll"/>
</dbReference>
<keyword evidence="2" id="KW-0238">DNA-binding</keyword>
<dbReference type="SUPFAM" id="SSF46689">
    <property type="entry name" value="Homeodomain-like"/>
    <property type="match status" value="2"/>
</dbReference>
<gene>
    <name evidence="5" type="ORF">J2Z70_001488</name>
</gene>
<dbReference type="Pfam" id="PF12833">
    <property type="entry name" value="HTH_18"/>
    <property type="match status" value="1"/>
</dbReference>
<evidence type="ECO:0000256" key="2">
    <source>
        <dbReference type="ARBA" id="ARBA00023125"/>
    </source>
</evidence>
<sequence>MDKFALEVFSDLSERLNYNLPGFPLYAKKGALHQFDRFAAAYHWHPDLEFIVVLDGEMDYYVNGQTVHLDKGNGIFVNSKRLHYGFSAAKSDCTFLVIVIHPALLGENTLAGKAYLEEKFASDTDDYLLLSSQTSWQHAILLALTELYDEVHSNEGNLLRLLSQAVSICAGIADHIQQAPGNPNDEQVWMTIRKMTGYIHQHYDAKLTIDEIAAAGSVCRSRCCELFKKHVGWTPNNYLTRYRLQKSCEMLKETKMPVGEIAMACGFQTASYFSYVFGKQLGQIPQDFRKQSAAAGNDS</sequence>
<dbReference type="RefSeq" id="WP_209871020.1">
    <property type="nucleotide sequence ID" value="NZ_JAGGLV010000003.1"/>
</dbReference>
<dbReference type="PRINTS" id="PR00032">
    <property type="entry name" value="HTHARAC"/>
</dbReference>
<dbReference type="SUPFAM" id="SSF51182">
    <property type="entry name" value="RmlC-like cupins"/>
    <property type="match status" value="1"/>
</dbReference>
<name>A0ABS4NMP9_9BACL</name>
<dbReference type="PROSITE" id="PS01124">
    <property type="entry name" value="HTH_ARAC_FAMILY_2"/>
    <property type="match status" value="1"/>
</dbReference>